<protein>
    <submittedName>
        <fullName evidence="4">Plasma kallikrein</fullName>
    </submittedName>
</protein>
<evidence type="ECO:0000313" key="4">
    <source>
        <dbReference type="EMBL" id="JAG08359.1"/>
    </source>
</evidence>
<feature type="domain" description="Peptidase S1" evidence="3">
    <location>
        <begin position="1"/>
        <end position="210"/>
    </location>
</feature>
<evidence type="ECO:0000256" key="2">
    <source>
        <dbReference type="PROSITE-ProRule" id="PRU00124"/>
    </source>
</evidence>
<dbReference type="Pfam" id="PF00089">
    <property type="entry name" value="Trypsin"/>
    <property type="match status" value="2"/>
</dbReference>
<evidence type="ECO:0000259" key="3">
    <source>
        <dbReference type="PROSITE" id="PS50240"/>
    </source>
</evidence>
<dbReference type="CDD" id="cd00112">
    <property type="entry name" value="LDLa"/>
    <property type="match status" value="1"/>
</dbReference>
<dbReference type="EMBL" id="GBHO01035245">
    <property type="protein sequence ID" value="JAG08359.1"/>
    <property type="molecule type" value="Transcribed_RNA"/>
</dbReference>
<dbReference type="PROSITE" id="PS50068">
    <property type="entry name" value="LDLRA_2"/>
    <property type="match status" value="1"/>
</dbReference>
<feature type="disulfide bond" evidence="2">
    <location>
        <begin position="236"/>
        <end position="251"/>
    </location>
</feature>
<dbReference type="PANTHER" id="PTHR24252">
    <property type="entry name" value="ACROSIN-RELATED"/>
    <property type="match status" value="1"/>
</dbReference>
<feature type="disulfide bond" evidence="2">
    <location>
        <begin position="224"/>
        <end position="242"/>
    </location>
</feature>
<dbReference type="InterPro" id="IPR001254">
    <property type="entry name" value="Trypsin_dom"/>
</dbReference>
<comment type="caution">
    <text evidence="2">Lacks conserved residue(s) required for the propagation of feature annotation.</text>
</comment>
<dbReference type="InterPro" id="IPR002172">
    <property type="entry name" value="LDrepeatLR_classA_rpt"/>
</dbReference>
<evidence type="ECO:0000256" key="1">
    <source>
        <dbReference type="ARBA" id="ARBA00023157"/>
    </source>
</evidence>
<dbReference type="InterPro" id="IPR001314">
    <property type="entry name" value="Peptidase_S1A"/>
</dbReference>
<dbReference type="Gene3D" id="2.40.10.10">
    <property type="entry name" value="Trypsin-like serine proteases"/>
    <property type="match status" value="2"/>
</dbReference>
<keyword evidence="1 2" id="KW-1015">Disulfide bond</keyword>
<dbReference type="InterPro" id="IPR018114">
    <property type="entry name" value="TRYPSIN_HIS"/>
</dbReference>
<dbReference type="SUPFAM" id="SSF57424">
    <property type="entry name" value="LDL receptor-like module"/>
    <property type="match status" value="1"/>
</dbReference>
<organism evidence="4">
    <name type="scientific">Lygus hesperus</name>
    <name type="common">Western plant bug</name>
    <dbReference type="NCBI Taxonomy" id="30085"/>
    <lineage>
        <taxon>Eukaryota</taxon>
        <taxon>Metazoa</taxon>
        <taxon>Ecdysozoa</taxon>
        <taxon>Arthropoda</taxon>
        <taxon>Hexapoda</taxon>
        <taxon>Insecta</taxon>
        <taxon>Pterygota</taxon>
        <taxon>Neoptera</taxon>
        <taxon>Paraneoptera</taxon>
        <taxon>Hemiptera</taxon>
        <taxon>Heteroptera</taxon>
        <taxon>Panheteroptera</taxon>
        <taxon>Cimicomorpha</taxon>
        <taxon>Miridae</taxon>
        <taxon>Mirini</taxon>
        <taxon>Lygus</taxon>
    </lineage>
</organism>
<dbReference type="Gene3D" id="4.10.400.10">
    <property type="entry name" value="Low-density Lipoprotein Receptor"/>
    <property type="match status" value="1"/>
</dbReference>
<dbReference type="PANTHER" id="PTHR24252:SF7">
    <property type="entry name" value="HYALIN"/>
    <property type="match status" value="1"/>
</dbReference>
<dbReference type="InterPro" id="IPR009003">
    <property type="entry name" value="Peptidase_S1_PA"/>
</dbReference>
<dbReference type="CDD" id="cd00190">
    <property type="entry name" value="Tryp_SPc"/>
    <property type="match status" value="1"/>
</dbReference>
<dbReference type="AlphaFoldDB" id="A0A0A9WKQ1"/>
<dbReference type="Pfam" id="PF00057">
    <property type="entry name" value="Ldl_recept_a"/>
    <property type="match status" value="1"/>
</dbReference>
<reference evidence="4" key="2">
    <citation type="submission" date="2014-07" db="EMBL/GenBank/DDBJ databases">
        <authorList>
            <person name="Hull J."/>
        </authorList>
    </citation>
    <scope>NUCLEOTIDE SEQUENCE</scope>
</reference>
<dbReference type="GO" id="GO:0006508">
    <property type="term" value="P:proteolysis"/>
    <property type="evidence" value="ECO:0007669"/>
    <property type="project" value="InterPro"/>
</dbReference>
<dbReference type="SUPFAM" id="SSF50494">
    <property type="entry name" value="Trypsin-like serine proteases"/>
    <property type="match status" value="2"/>
</dbReference>
<reference evidence="4" key="1">
    <citation type="journal article" date="2014" name="PLoS ONE">
        <title>Transcriptome-Based Identification of ABC Transporters in the Western Tarnished Plant Bug Lygus hesperus.</title>
        <authorList>
            <person name="Hull J.J."/>
            <person name="Chaney K."/>
            <person name="Geib S.M."/>
            <person name="Fabrick J.A."/>
            <person name="Brent C.S."/>
            <person name="Walsh D."/>
            <person name="Lavine L.C."/>
        </authorList>
    </citation>
    <scope>NUCLEOTIDE SEQUENCE</scope>
</reference>
<sequence>CGGTIITKYHVLTAASCIYFDGCTPVDPKLYRVVVAQTHKALEVDPDAQFREVKFAKPHVNYDGEHLGYAANVALFYLDQPLILNEYVMPICLDRDPTRSQQLPSILEASGWGFDSSLTFSESLNEGVFKALKGNICRGAHRRYKKYINFDKFCIETPKGSIAEDTGSGLVVRIGRLFYLKGVLSVQVDKAVSIATFAFRYYEWLKSTMMRIEEEKKCDGKFACKHGPCIDLSLRCNKENDCPDASDEEHCNTKCIGSIAVNPFQRYSPPVETSKCTIPYQIGGVSYTLEDCRGNDCARLPGTELEDGQKVLMTCGKGTTPPDRYDPIFVCNKGTWFPKTPLCIKSCPMETPKNLYAKCEYNREQVDCGDFLKPGTVVTYGCQRLYRFKDILAIPQVSCLEGGKLTNDPPICMPECGIRNRINLFEPTITYGRNATSGEFPWHVGLYGRQEVTSTDWEYRCGGTIIHQTNIVVTAAHCVFMDDLATKLMLPEQLWVSAGRVLRSLQLREGNEQFTGVKKIIPHREFIGSRGQSALENDIAILVLKTHFEVTDFVLPCCLGLSYSSSTVPNQNGTVVGWGFTEKGLQEWGKRGIASNFLLYTQLPLISNHDCRNLDEKAKFIAAPDKFCGLYSNNSGPQQGDSGGGLVIEVGQVYQIIGIVSSKPSNSHRYGTFTSIGSHLRWLMEKIRDFPLG</sequence>
<dbReference type="SMART" id="SM00192">
    <property type="entry name" value="LDLa"/>
    <property type="match status" value="1"/>
</dbReference>
<dbReference type="InterPro" id="IPR043504">
    <property type="entry name" value="Peptidase_S1_PA_chymotrypsin"/>
</dbReference>
<dbReference type="GO" id="GO:0004252">
    <property type="term" value="F:serine-type endopeptidase activity"/>
    <property type="evidence" value="ECO:0007669"/>
    <property type="project" value="InterPro"/>
</dbReference>
<dbReference type="PRINTS" id="PR00722">
    <property type="entry name" value="CHYMOTRYPSIN"/>
</dbReference>
<dbReference type="SMART" id="SM00020">
    <property type="entry name" value="Tryp_SPc"/>
    <property type="match status" value="2"/>
</dbReference>
<gene>
    <name evidence="4" type="primary">Klkb1_0</name>
    <name evidence="4" type="ORF">CM83_23474</name>
</gene>
<feature type="non-terminal residue" evidence="4">
    <location>
        <position position="1"/>
    </location>
</feature>
<feature type="domain" description="Peptidase S1" evidence="3">
    <location>
        <begin position="429"/>
        <end position="688"/>
    </location>
</feature>
<proteinExistence type="predicted"/>
<dbReference type="InterPro" id="IPR036055">
    <property type="entry name" value="LDL_receptor-like_sf"/>
</dbReference>
<dbReference type="PROSITE" id="PS00134">
    <property type="entry name" value="TRYPSIN_HIS"/>
    <property type="match status" value="1"/>
</dbReference>
<name>A0A0A9WKQ1_LYGHE</name>
<dbReference type="PROSITE" id="PS50240">
    <property type="entry name" value="TRYPSIN_DOM"/>
    <property type="match status" value="2"/>
</dbReference>
<accession>A0A0A9WKQ1</accession>